<evidence type="ECO:0000313" key="4">
    <source>
        <dbReference type="Proteomes" id="UP000272400"/>
    </source>
</evidence>
<dbReference type="CDD" id="cd16428">
    <property type="entry name" value="TcpC_C"/>
    <property type="match status" value="1"/>
</dbReference>
<feature type="transmembrane region" description="Helical" evidence="2">
    <location>
        <begin position="40"/>
        <end position="61"/>
    </location>
</feature>
<dbReference type="EMBL" id="RJKE01000001">
    <property type="protein sequence ID" value="ROO82831.1"/>
    <property type="molecule type" value="Genomic_DNA"/>
</dbReference>
<dbReference type="OrthoDB" id="4084447at2"/>
<keyword evidence="2" id="KW-1133">Transmembrane helix</keyword>
<sequence length="318" mass="34440">MARKSAVEQEPEVGSAALDEAWDAPRPRTKKSWSGGGGRWWIWIGRALLWAFVLVVVVNGIRAPFERFTADTPAVLETGEKAPGFPVDAGSSFALQFAQVYLNYDASTSGTRQEQLARFVPEGTDAQFGWNGLGQLSAEQLQVHAVQVRDDHNASVEVTARLGTRWIRLAVPVYADGGRFVVSDLPALLEAPAKAQLPQAPAYEHDTGLEAKLQTDLTGFFQAYAASDSVNLGRYTEGGSTITGLDSTVTFGAIVEVNVPVGDSDERRITATVQWQMQPTESRGNESLLPQTYELTVVKGDGDQWNVRSIRGTVLSGS</sequence>
<keyword evidence="4" id="KW-1185">Reference proteome</keyword>
<organism evidence="3 4">
    <name type="scientific">Actinocorallia herbida</name>
    <dbReference type="NCBI Taxonomy" id="58109"/>
    <lineage>
        <taxon>Bacteria</taxon>
        <taxon>Bacillati</taxon>
        <taxon>Actinomycetota</taxon>
        <taxon>Actinomycetes</taxon>
        <taxon>Streptosporangiales</taxon>
        <taxon>Thermomonosporaceae</taxon>
        <taxon>Actinocorallia</taxon>
    </lineage>
</organism>
<evidence type="ECO:0000313" key="3">
    <source>
        <dbReference type="EMBL" id="ROO82831.1"/>
    </source>
</evidence>
<evidence type="ECO:0000256" key="1">
    <source>
        <dbReference type="SAM" id="MobiDB-lite"/>
    </source>
</evidence>
<dbReference type="Gene3D" id="3.10.450.540">
    <property type="match status" value="1"/>
</dbReference>
<dbReference type="Proteomes" id="UP000272400">
    <property type="component" value="Unassembled WGS sequence"/>
</dbReference>
<name>A0A3N1CNE3_9ACTN</name>
<comment type="caution">
    <text evidence="3">The sequence shown here is derived from an EMBL/GenBank/DDBJ whole genome shotgun (WGS) entry which is preliminary data.</text>
</comment>
<dbReference type="Pfam" id="PF12642">
    <property type="entry name" value="TpcC"/>
    <property type="match status" value="1"/>
</dbReference>
<keyword evidence="2" id="KW-0472">Membrane</keyword>
<dbReference type="InterPro" id="IPR035628">
    <property type="entry name" value="TcpC_C"/>
</dbReference>
<evidence type="ECO:0000256" key="2">
    <source>
        <dbReference type="SAM" id="Phobius"/>
    </source>
</evidence>
<feature type="region of interest" description="Disordered" evidence="1">
    <location>
        <begin position="1"/>
        <end position="35"/>
    </location>
</feature>
<keyword evidence="2" id="KW-0812">Transmembrane</keyword>
<gene>
    <name evidence="3" type="ORF">EDD29_0316</name>
</gene>
<dbReference type="InterPro" id="IPR024735">
    <property type="entry name" value="TcpC"/>
</dbReference>
<reference evidence="3 4" key="1">
    <citation type="submission" date="2018-11" db="EMBL/GenBank/DDBJ databases">
        <title>Sequencing the genomes of 1000 actinobacteria strains.</title>
        <authorList>
            <person name="Klenk H.-P."/>
        </authorList>
    </citation>
    <scope>NUCLEOTIDE SEQUENCE [LARGE SCALE GENOMIC DNA]</scope>
    <source>
        <strain evidence="3 4">DSM 44254</strain>
    </source>
</reference>
<proteinExistence type="predicted"/>
<dbReference type="AlphaFoldDB" id="A0A3N1CNE3"/>
<dbReference type="CDD" id="cd16386">
    <property type="entry name" value="TcpC_N"/>
    <property type="match status" value="1"/>
</dbReference>
<protein>
    <submittedName>
        <fullName evidence="3">Conjugative transposon protein TcpC</fullName>
    </submittedName>
</protein>
<accession>A0A3N1CNE3</accession>
<dbReference type="RefSeq" id="WP_148085836.1">
    <property type="nucleotide sequence ID" value="NZ_RJKE01000001.1"/>
</dbReference>